<organism evidence="8 9">
    <name type="scientific">Nocardioides humi</name>
    <dbReference type="NCBI Taxonomy" id="449461"/>
    <lineage>
        <taxon>Bacteria</taxon>
        <taxon>Bacillati</taxon>
        <taxon>Actinomycetota</taxon>
        <taxon>Actinomycetes</taxon>
        <taxon>Propionibacteriales</taxon>
        <taxon>Nocardioidaceae</taxon>
        <taxon>Nocardioides</taxon>
    </lineage>
</organism>
<gene>
    <name evidence="8" type="ORF">GCM10009788_37260</name>
</gene>
<feature type="signal peptide" evidence="6">
    <location>
        <begin position="1"/>
        <end position="25"/>
    </location>
</feature>
<dbReference type="Pfam" id="PF00746">
    <property type="entry name" value="Gram_pos_anchor"/>
    <property type="match status" value="1"/>
</dbReference>
<dbReference type="InterPro" id="IPR019931">
    <property type="entry name" value="LPXTG_anchor"/>
</dbReference>
<name>A0ABN2B1N9_9ACTN</name>
<comment type="caution">
    <text evidence="8">The sequence shown here is derived from an EMBL/GenBank/DDBJ whole genome shotgun (WGS) entry which is preliminary data.</text>
</comment>
<sequence>MLRKLAALTVLAVAFAVAPSTPANADDYTVKIPTVTRIQVITAVPGEPIVLEVSASANYPTPPAGDIAVTVSASGSAARGAQAVVAKPVFTTTVHFVDKPIRVTGPRLPKGPYLARADLSPDNADLFLPSSDTTRFRIGADGGGDNGGGLPNTGGPDLMWLILGGGLVVAGAGGVGYGRRRTDAAA</sequence>
<evidence type="ECO:0000259" key="7">
    <source>
        <dbReference type="Pfam" id="PF00746"/>
    </source>
</evidence>
<evidence type="ECO:0000256" key="3">
    <source>
        <dbReference type="ARBA" id="ARBA00022729"/>
    </source>
</evidence>
<proteinExistence type="predicted"/>
<keyword evidence="3 6" id="KW-0732">Signal</keyword>
<reference evidence="8 9" key="1">
    <citation type="journal article" date="2019" name="Int. J. Syst. Evol. Microbiol.">
        <title>The Global Catalogue of Microorganisms (GCM) 10K type strain sequencing project: providing services to taxonomists for standard genome sequencing and annotation.</title>
        <authorList>
            <consortium name="The Broad Institute Genomics Platform"/>
            <consortium name="The Broad Institute Genome Sequencing Center for Infectious Disease"/>
            <person name="Wu L."/>
            <person name="Ma J."/>
        </authorList>
    </citation>
    <scope>NUCLEOTIDE SEQUENCE [LARGE SCALE GENOMIC DNA]</scope>
    <source>
        <strain evidence="8 9">JCM 14942</strain>
    </source>
</reference>
<keyword evidence="9" id="KW-1185">Reference proteome</keyword>
<feature type="domain" description="Gram-positive cocci surface proteins LPxTG" evidence="7">
    <location>
        <begin position="147"/>
        <end position="183"/>
    </location>
</feature>
<feature type="chain" id="PRO_5045114813" description="Gram-positive cocci surface proteins LPxTG domain-containing protein" evidence="6">
    <location>
        <begin position="26"/>
        <end position="186"/>
    </location>
</feature>
<evidence type="ECO:0000256" key="6">
    <source>
        <dbReference type="SAM" id="SignalP"/>
    </source>
</evidence>
<feature type="transmembrane region" description="Helical" evidence="5">
    <location>
        <begin position="158"/>
        <end position="178"/>
    </location>
</feature>
<keyword evidence="4" id="KW-0572">Peptidoglycan-anchor</keyword>
<evidence type="ECO:0000313" key="9">
    <source>
        <dbReference type="Proteomes" id="UP001500842"/>
    </source>
</evidence>
<keyword evidence="5" id="KW-0472">Membrane</keyword>
<evidence type="ECO:0000256" key="2">
    <source>
        <dbReference type="ARBA" id="ARBA00022525"/>
    </source>
</evidence>
<protein>
    <recommendedName>
        <fullName evidence="7">Gram-positive cocci surface proteins LPxTG domain-containing protein</fullName>
    </recommendedName>
</protein>
<evidence type="ECO:0000256" key="5">
    <source>
        <dbReference type="SAM" id="Phobius"/>
    </source>
</evidence>
<keyword evidence="5" id="KW-0812">Transmembrane</keyword>
<evidence type="ECO:0000256" key="4">
    <source>
        <dbReference type="ARBA" id="ARBA00023088"/>
    </source>
</evidence>
<evidence type="ECO:0000313" key="8">
    <source>
        <dbReference type="EMBL" id="GAA1530489.1"/>
    </source>
</evidence>
<dbReference type="Proteomes" id="UP001500842">
    <property type="component" value="Unassembled WGS sequence"/>
</dbReference>
<dbReference type="RefSeq" id="WP_219996151.1">
    <property type="nucleotide sequence ID" value="NZ_BAAAOR010000028.1"/>
</dbReference>
<keyword evidence="5" id="KW-1133">Transmembrane helix</keyword>
<accession>A0ABN2B1N9</accession>
<evidence type="ECO:0000256" key="1">
    <source>
        <dbReference type="ARBA" id="ARBA00022512"/>
    </source>
</evidence>
<dbReference type="NCBIfam" id="TIGR01167">
    <property type="entry name" value="LPXTG_anchor"/>
    <property type="match status" value="1"/>
</dbReference>
<dbReference type="EMBL" id="BAAAOR010000028">
    <property type="protein sequence ID" value="GAA1530489.1"/>
    <property type="molecule type" value="Genomic_DNA"/>
</dbReference>
<keyword evidence="1" id="KW-0134">Cell wall</keyword>
<keyword evidence="2" id="KW-0964">Secreted</keyword>